<feature type="compositionally biased region" description="Basic and acidic residues" evidence="1">
    <location>
        <begin position="100"/>
        <end position="112"/>
    </location>
</feature>
<keyword evidence="3" id="KW-1185">Reference proteome</keyword>
<comment type="caution">
    <text evidence="2">The sequence shown here is derived from an EMBL/GenBank/DDBJ whole genome shotgun (WGS) entry which is preliminary data.</text>
</comment>
<evidence type="ECO:0008006" key="4">
    <source>
        <dbReference type="Google" id="ProtNLM"/>
    </source>
</evidence>
<organism evidence="2 3">
    <name type="scientific">Albugo candida</name>
    <dbReference type="NCBI Taxonomy" id="65357"/>
    <lineage>
        <taxon>Eukaryota</taxon>
        <taxon>Sar</taxon>
        <taxon>Stramenopiles</taxon>
        <taxon>Oomycota</taxon>
        <taxon>Peronosporomycetes</taxon>
        <taxon>Albuginales</taxon>
        <taxon>Albuginaceae</taxon>
        <taxon>Albugo</taxon>
    </lineage>
</organism>
<evidence type="ECO:0000313" key="3">
    <source>
        <dbReference type="Proteomes" id="UP000053237"/>
    </source>
</evidence>
<dbReference type="STRING" id="65357.A0A024G3P0"/>
<feature type="compositionally biased region" description="Low complexity" evidence="1">
    <location>
        <begin position="113"/>
        <end position="134"/>
    </location>
</feature>
<proteinExistence type="predicted"/>
<accession>A0A024G3P0</accession>
<dbReference type="EMBL" id="CAIX01000012">
    <property type="protein sequence ID" value="CCI40899.1"/>
    <property type="molecule type" value="Genomic_DNA"/>
</dbReference>
<feature type="region of interest" description="Disordered" evidence="1">
    <location>
        <begin position="173"/>
        <end position="199"/>
    </location>
</feature>
<gene>
    <name evidence="2" type="ORF">BN9_016830</name>
</gene>
<dbReference type="AlphaFoldDB" id="A0A024G3P0"/>
<dbReference type="OrthoDB" id="116759at2759"/>
<protein>
    <recommendedName>
        <fullName evidence="4">Myb-like domain-containing protein</fullName>
    </recommendedName>
</protein>
<sequence>MSESELPTELCNEFRWALFSNDKNTSDCHEWNKETDVDLLDQVTSLNASGDRFPLGIDWIEISKRTGQSPAECVKRYALLHDKSTHSISHQEEPQSDSALVRESEHEAHSIEARSSANSSPRSSAHSFHSAKASEIQTREDSQSRMNVTNSIASPRYVRSIDRFEELAVGSPLSPPFAVRRRGEDDPNQSRESVDAERSLPELQLPPYLVRQARWGSSIEILEQKAQTDTSLEPRHTLAGERILEHAFKDSPSGKESTRSKSEEILLNVSKRSDCNQLIAEFRQVNATMLHVETSLGREDPFAGSVTQSALEEAFLDLAGSRLDASSALLGSTFTLPSTIQNRSQSAQNDGLEK</sequence>
<dbReference type="Proteomes" id="UP000053237">
    <property type="component" value="Unassembled WGS sequence"/>
</dbReference>
<evidence type="ECO:0000256" key="1">
    <source>
        <dbReference type="SAM" id="MobiDB-lite"/>
    </source>
</evidence>
<evidence type="ECO:0000313" key="2">
    <source>
        <dbReference type="EMBL" id="CCI40899.1"/>
    </source>
</evidence>
<name>A0A024G3P0_9STRA</name>
<dbReference type="InParanoid" id="A0A024G3P0"/>
<feature type="region of interest" description="Disordered" evidence="1">
    <location>
        <begin position="85"/>
        <end position="148"/>
    </location>
</feature>
<feature type="compositionally biased region" description="Basic and acidic residues" evidence="1">
    <location>
        <begin position="181"/>
        <end position="199"/>
    </location>
</feature>
<reference evidence="2 3" key="1">
    <citation type="submission" date="2012-05" db="EMBL/GenBank/DDBJ databases">
        <title>Recombination and specialization in a pathogen metapopulation.</title>
        <authorList>
            <person name="Gardiner A."/>
            <person name="Kemen E."/>
            <person name="Schultz-Larsen T."/>
            <person name="MacLean D."/>
            <person name="Van Oosterhout C."/>
            <person name="Jones J.D.G."/>
        </authorList>
    </citation>
    <scope>NUCLEOTIDE SEQUENCE [LARGE SCALE GENOMIC DNA]</scope>
    <source>
        <strain evidence="2 3">Ac Nc2</strain>
    </source>
</reference>